<protein>
    <submittedName>
        <fullName evidence="2">Uncharacterized protein</fullName>
    </submittedName>
</protein>
<keyword evidence="3" id="KW-1185">Reference proteome</keyword>
<proteinExistence type="predicted"/>
<reference evidence="2" key="1">
    <citation type="journal article" date="2022" name="bioRxiv">
        <title>Sequencing and chromosome-scale assembly of the giantPleurodeles waltlgenome.</title>
        <authorList>
            <person name="Brown T."/>
            <person name="Elewa A."/>
            <person name="Iarovenko S."/>
            <person name="Subramanian E."/>
            <person name="Araus A.J."/>
            <person name="Petzold A."/>
            <person name="Susuki M."/>
            <person name="Suzuki K.-i.T."/>
            <person name="Hayashi T."/>
            <person name="Toyoda A."/>
            <person name="Oliveira C."/>
            <person name="Osipova E."/>
            <person name="Leigh N.D."/>
            <person name="Simon A."/>
            <person name="Yun M.H."/>
        </authorList>
    </citation>
    <scope>NUCLEOTIDE SEQUENCE</scope>
    <source>
        <strain evidence="2">20211129_DDA</strain>
        <tissue evidence="2">Liver</tissue>
    </source>
</reference>
<accession>A0AAV7MBV2</accession>
<dbReference type="EMBL" id="JANPWB010000014">
    <property type="protein sequence ID" value="KAJ1100009.1"/>
    <property type="molecule type" value="Genomic_DNA"/>
</dbReference>
<organism evidence="2 3">
    <name type="scientific">Pleurodeles waltl</name>
    <name type="common">Iberian ribbed newt</name>
    <dbReference type="NCBI Taxonomy" id="8319"/>
    <lineage>
        <taxon>Eukaryota</taxon>
        <taxon>Metazoa</taxon>
        <taxon>Chordata</taxon>
        <taxon>Craniata</taxon>
        <taxon>Vertebrata</taxon>
        <taxon>Euteleostomi</taxon>
        <taxon>Amphibia</taxon>
        <taxon>Batrachia</taxon>
        <taxon>Caudata</taxon>
        <taxon>Salamandroidea</taxon>
        <taxon>Salamandridae</taxon>
        <taxon>Pleurodelinae</taxon>
        <taxon>Pleurodeles</taxon>
    </lineage>
</organism>
<name>A0AAV7MBV2_PLEWA</name>
<evidence type="ECO:0000256" key="1">
    <source>
        <dbReference type="SAM" id="MobiDB-lite"/>
    </source>
</evidence>
<gene>
    <name evidence="2" type="ORF">NDU88_005099</name>
</gene>
<comment type="caution">
    <text evidence="2">The sequence shown here is derived from an EMBL/GenBank/DDBJ whole genome shotgun (WGS) entry which is preliminary data.</text>
</comment>
<feature type="compositionally biased region" description="Polar residues" evidence="1">
    <location>
        <begin position="11"/>
        <end position="24"/>
    </location>
</feature>
<dbReference type="Proteomes" id="UP001066276">
    <property type="component" value="Chromosome 10"/>
</dbReference>
<sequence length="73" mass="8466">MDIGVPHSTKKMSSLHGTKDNSVNTDKEYAGFNEIEDETDEYVFNPQELLNNDLLDEDLDQPSFHKKRRLEIL</sequence>
<feature type="region of interest" description="Disordered" evidence="1">
    <location>
        <begin position="1"/>
        <end position="27"/>
    </location>
</feature>
<evidence type="ECO:0000313" key="2">
    <source>
        <dbReference type="EMBL" id="KAJ1100009.1"/>
    </source>
</evidence>
<dbReference type="AlphaFoldDB" id="A0AAV7MBV2"/>
<evidence type="ECO:0000313" key="3">
    <source>
        <dbReference type="Proteomes" id="UP001066276"/>
    </source>
</evidence>